<evidence type="ECO:0008006" key="3">
    <source>
        <dbReference type="Google" id="ProtNLM"/>
    </source>
</evidence>
<dbReference type="AlphaFoldDB" id="A0A9X4PBW7"/>
<comment type="caution">
    <text evidence="1">The sequence shown here is derived from an EMBL/GenBank/DDBJ whole genome shotgun (WGS) entry which is preliminary data.</text>
</comment>
<sequence>MKSVAQLINQPLIGREASYSPSEPIKQPIEPKIAMFVDRLFLRLKAIFPAWRNAFDSEQTYEEAKVYWLEALVNNGITTAEQFKRGLAQAELSTSPFLPSVGQFISWCQDEDYHALGLPNEAELAGRIQQFMGYARYEEHAFRYRSPAEYWLLSTYYRHNWNKPEDVKEMAMRKLLAEAVEKVKAGFNFPAIPLAIEDKSLSLDITDVTTRGMEKIRKVLRSNNDRI</sequence>
<reference evidence="1" key="1">
    <citation type="submission" date="2016-03" db="EMBL/GenBank/DDBJ databases">
        <title>Co-evolution between Pasteurellaceae and their hosts.</title>
        <authorList>
            <person name="Hansen M.J."/>
            <person name="Bojesen A.M."/>
            <person name="Planet P."/>
        </authorList>
    </citation>
    <scope>NUCLEOTIDE SEQUENCE</scope>
    <source>
        <strain evidence="1">146/S8/89</strain>
    </source>
</reference>
<dbReference type="Pfam" id="PF06992">
    <property type="entry name" value="Phage_lambda_P"/>
    <property type="match status" value="1"/>
</dbReference>
<protein>
    <recommendedName>
        <fullName evidence="3">Phage replication protein P</fullName>
    </recommendedName>
</protein>
<keyword evidence="2" id="KW-1185">Reference proteome</keyword>
<evidence type="ECO:0000313" key="2">
    <source>
        <dbReference type="Proteomes" id="UP001155500"/>
    </source>
</evidence>
<proteinExistence type="predicted"/>
<dbReference type="RefSeq" id="WP_279572018.1">
    <property type="nucleotide sequence ID" value="NZ_LWID01000001.1"/>
</dbReference>
<accession>A0A9X4PBW7</accession>
<dbReference type="GO" id="GO:0006270">
    <property type="term" value="P:DNA replication initiation"/>
    <property type="evidence" value="ECO:0007669"/>
    <property type="project" value="InterPro"/>
</dbReference>
<evidence type="ECO:0000313" key="1">
    <source>
        <dbReference type="EMBL" id="MDG6894546.1"/>
    </source>
</evidence>
<dbReference type="EMBL" id="LWID01000001">
    <property type="protein sequence ID" value="MDG6894546.1"/>
    <property type="molecule type" value="Genomic_DNA"/>
</dbReference>
<dbReference type="InterPro" id="IPR009731">
    <property type="entry name" value="P-like"/>
</dbReference>
<gene>
    <name evidence="1" type="ORF">A6A20_02640</name>
</gene>
<organism evidence="1 2">
    <name type="scientific">Volucribacter amazonae</name>
    <dbReference type="NCBI Taxonomy" id="256731"/>
    <lineage>
        <taxon>Bacteria</taxon>
        <taxon>Pseudomonadati</taxon>
        <taxon>Pseudomonadota</taxon>
        <taxon>Gammaproteobacteria</taxon>
        <taxon>Pasteurellales</taxon>
        <taxon>Pasteurellaceae</taxon>
        <taxon>Volucribacter</taxon>
    </lineage>
</organism>
<name>A0A9X4PBW7_9PAST</name>
<dbReference type="Proteomes" id="UP001155500">
    <property type="component" value="Unassembled WGS sequence"/>
</dbReference>